<gene>
    <name evidence="1" type="ORF">CR513_62844</name>
</gene>
<reference evidence="1" key="1">
    <citation type="submission" date="2018-05" db="EMBL/GenBank/DDBJ databases">
        <title>Draft genome of Mucuna pruriens seed.</title>
        <authorList>
            <person name="Nnadi N.E."/>
            <person name="Vos R."/>
            <person name="Hasami M.H."/>
            <person name="Devisetty U.K."/>
            <person name="Aguiy J.C."/>
        </authorList>
    </citation>
    <scope>NUCLEOTIDE SEQUENCE [LARGE SCALE GENOMIC DNA]</scope>
    <source>
        <strain evidence="1">JCA_2017</strain>
    </source>
</reference>
<name>A0A371DZ96_MUCPR</name>
<organism evidence="1 2">
    <name type="scientific">Mucuna pruriens</name>
    <name type="common">Velvet bean</name>
    <name type="synonym">Dolichos pruriens</name>
    <dbReference type="NCBI Taxonomy" id="157652"/>
    <lineage>
        <taxon>Eukaryota</taxon>
        <taxon>Viridiplantae</taxon>
        <taxon>Streptophyta</taxon>
        <taxon>Embryophyta</taxon>
        <taxon>Tracheophyta</taxon>
        <taxon>Spermatophyta</taxon>
        <taxon>Magnoliopsida</taxon>
        <taxon>eudicotyledons</taxon>
        <taxon>Gunneridae</taxon>
        <taxon>Pentapetalae</taxon>
        <taxon>rosids</taxon>
        <taxon>fabids</taxon>
        <taxon>Fabales</taxon>
        <taxon>Fabaceae</taxon>
        <taxon>Papilionoideae</taxon>
        <taxon>50 kb inversion clade</taxon>
        <taxon>NPAAA clade</taxon>
        <taxon>indigoferoid/millettioid clade</taxon>
        <taxon>Phaseoleae</taxon>
        <taxon>Mucuna</taxon>
    </lineage>
</organism>
<sequence>LSKMCASERPWKLKFKLFKNNGTWTMISLTVRNKVVGFNCTIEQLKVRLVNFGNHQVEEIDHTKTLPI</sequence>
<keyword evidence="2" id="KW-1185">Reference proteome</keyword>
<dbReference type="Proteomes" id="UP000257109">
    <property type="component" value="Unassembled WGS sequence"/>
</dbReference>
<dbReference type="EMBL" id="QJKJ01018068">
    <property type="protein sequence ID" value="RDX57882.1"/>
    <property type="molecule type" value="Genomic_DNA"/>
</dbReference>
<evidence type="ECO:0000313" key="2">
    <source>
        <dbReference type="Proteomes" id="UP000257109"/>
    </source>
</evidence>
<proteinExistence type="predicted"/>
<accession>A0A371DZ96</accession>
<evidence type="ECO:0000313" key="1">
    <source>
        <dbReference type="EMBL" id="RDX57882.1"/>
    </source>
</evidence>
<protein>
    <submittedName>
        <fullName evidence="1">Uncharacterized protein</fullName>
    </submittedName>
</protein>
<dbReference type="AlphaFoldDB" id="A0A371DZ96"/>
<comment type="caution">
    <text evidence="1">The sequence shown here is derived from an EMBL/GenBank/DDBJ whole genome shotgun (WGS) entry which is preliminary data.</text>
</comment>
<feature type="non-terminal residue" evidence="1">
    <location>
        <position position="1"/>
    </location>
</feature>